<comment type="subcellular location">
    <subcellularLocation>
        <location evidence="1">Host cell</location>
    </subcellularLocation>
    <subcellularLocation>
        <location evidence="2">Secreted</location>
    </subcellularLocation>
</comment>
<evidence type="ECO:0000313" key="5">
    <source>
        <dbReference type="EMBL" id="TMW69307.1"/>
    </source>
</evidence>
<dbReference type="Pfam" id="PF20147">
    <property type="entry name" value="Crinkler"/>
    <property type="match status" value="1"/>
</dbReference>
<reference evidence="5" key="1">
    <citation type="submission" date="2019-03" db="EMBL/GenBank/DDBJ databases">
        <title>Long read genome sequence of the mycoparasitic Pythium oligandrum ATCC 38472 isolated from sugarbeet rhizosphere.</title>
        <authorList>
            <person name="Gaulin E."/>
        </authorList>
    </citation>
    <scope>NUCLEOTIDE SEQUENCE</scope>
    <source>
        <strain evidence="5">ATCC 38472_TT</strain>
    </source>
</reference>
<name>A0A8K1CSX6_PYTOL</name>
<dbReference type="OrthoDB" id="2364732at2759"/>
<dbReference type="AlphaFoldDB" id="A0A8K1CSX6"/>
<evidence type="ECO:0000256" key="2">
    <source>
        <dbReference type="ARBA" id="ARBA00004613"/>
    </source>
</evidence>
<evidence type="ECO:0000259" key="4">
    <source>
        <dbReference type="Pfam" id="PF20147"/>
    </source>
</evidence>
<evidence type="ECO:0000313" key="6">
    <source>
        <dbReference type="Proteomes" id="UP000794436"/>
    </source>
</evidence>
<sequence>MKLFCALVGASGSAFPVDIDESLTVGDLKEVIRGKKPRKITCDADELELYLAKRGDAWLTENEVRGISDTNGLKYLGAARAELDVVGLSEEDLRFEIDKHRVAAGYGPVNVLVVVPSNGTSMSVVGTNIEKFRTPLQFSTAEHEGGVPSTFRTYRSATVHAFFRLLFPPGGNFLPLIFVRAPPLSGKSAMFDLLYNHIVLSQPDALVARVSANFMPESTTFCQYFSSTYGCDFKAFCKLDYEKVVLIDEAQVTYDDDLLWLGYLKNTLEGKVHGLRFVLFSSYGSFDIYREDVRPGTPILVPPGNTFGLNAAPSKPGLQLTRVELDEMIHGSIGAAVGDLIWILCSGHIGIARAILRFLHGKFGSKKASIAPEDLEAELRSVRLLRYIRDSYRGIPTLDAFQRVIQGRQLADESKLKMSEVMSSVASGKIVLASDGERSPRSRLAVELLTRFGFLYEDYNKQLQFASNMHLKIWLHSNRSDPIGHMVSNISHDEFLVACITRMRSSQLQHFATGNTSNTLVARERQIQMELYNATTSCLPRDVLVTPEWRTSDEIGFVDLVIQGGDILWFWELLVNGDDAVSHSKRFKTGGKYYGSLTSHSRYVLIDFRQNKGVREQKLGFLYVSFVDSYSKAKIFGLHRDEITVELS</sequence>
<accession>A0A8K1CSX6</accession>
<protein>
    <recommendedName>
        <fullName evidence="4">Crinkler effector protein N-terminal domain-containing protein</fullName>
    </recommendedName>
</protein>
<gene>
    <name evidence="5" type="ORF">Poli38472_001463</name>
</gene>
<evidence type="ECO:0000256" key="3">
    <source>
        <dbReference type="ARBA" id="ARBA00022525"/>
    </source>
</evidence>
<dbReference type="GO" id="GO:0043657">
    <property type="term" value="C:host cell"/>
    <property type="evidence" value="ECO:0007669"/>
    <property type="project" value="UniProtKB-SubCell"/>
</dbReference>
<organism evidence="5 6">
    <name type="scientific">Pythium oligandrum</name>
    <name type="common">Mycoparasitic fungus</name>
    <dbReference type="NCBI Taxonomy" id="41045"/>
    <lineage>
        <taxon>Eukaryota</taxon>
        <taxon>Sar</taxon>
        <taxon>Stramenopiles</taxon>
        <taxon>Oomycota</taxon>
        <taxon>Peronosporomycetes</taxon>
        <taxon>Pythiales</taxon>
        <taxon>Pythiaceae</taxon>
        <taxon>Pythium</taxon>
    </lineage>
</organism>
<keyword evidence="6" id="KW-1185">Reference proteome</keyword>
<proteinExistence type="predicted"/>
<evidence type="ECO:0000256" key="1">
    <source>
        <dbReference type="ARBA" id="ARBA00004340"/>
    </source>
</evidence>
<feature type="domain" description="Crinkler effector protein N-terminal" evidence="4">
    <location>
        <begin position="1"/>
        <end position="65"/>
    </location>
</feature>
<dbReference type="Proteomes" id="UP000794436">
    <property type="component" value="Unassembled WGS sequence"/>
</dbReference>
<dbReference type="EMBL" id="SPLM01000001">
    <property type="protein sequence ID" value="TMW69307.1"/>
    <property type="molecule type" value="Genomic_DNA"/>
</dbReference>
<keyword evidence="3" id="KW-0964">Secreted</keyword>
<dbReference type="GO" id="GO:0005576">
    <property type="term" value="C:extracellular region"/>
    <property type="evidence" value="ECO:0007669"/>
    <property type="project" value="UniProtKB-SubCell"/>
</dbReference>
<comment type="caution">
    <text evidence="5">The sequence shown here is derived from an EMBL/GenBank/DDBJ whole genome shotgun (WGS) entry which is preliminary data.</text>
</comment>
<dbReference type="InterPro" id="IPR045379">
    <property type="entry name" value="Crinkler_N"/>
</dbReference>